<dbReference type="EnsemblMetazoa" id="AQUA014473-RA">
    <property type="protein sequence ID" value="AQUA014473-PA"/>
    <property type="gene ID" value="AQUA014473"/>
</dbReference>
<sequence>MIFCYVFQMESLAEQNTWCGKRVCTKVSTVSEPNVNVRLALYVNYTTVHEATDYSVRDKKQRVHVDGVIKLQSIRSSRYEEFRLYW</sequence>
<dbReference type="VEuPathDB" id="VectorBase:AQUA014473"/>
<evidence type="ECO:0000313" key="2">
    <source>
        <dbReference type="Proteomes" id="UP000076407"/>
    </source>
</evidence>
<evidence type="ECO:0000313" key="1">
    <source>
        <dbReference type="EnsemblMetazoa" id="AQUA014473-PA"/>
    </source>
</evidence>
<proteinExistence type="predicted"/>
<keyword evidence="2" id="KW-1185">Reference proteome</keyword>
<accession>A0A182XRK0</accession>
<name>A0A182XRK0_ANOQN</name>
<reference evidence="1" key="1">
    <citation type="submission" date="2020-05" db="UniProtKB">
        <authorList>
            <consortium name="EnsemblMetazoa"/>
        </authorList>
    </citation>
    <scope>IDENTIFICATION</scope>
    <source>
        <strain evidence="1">SANGQUA</strain>
    </source>
</reference>
<dbReference type="Proteomes" id="UP000076407">
    <property type="component" value="Unassembled WGS sequence"/>
</dbReference>
<organism evidence="1 2">
    <name type="scientific">Anopheles quadriannulatus</name>
    <name type="common">Mosquito</name>
    <dbReference type="NCBI Taxonomy" id="34691"/>
    <lineage>
        <taxon>Eukaryota</taxon>
        <taxon>Metazoa</taxon>
        <taxon>Ecdysozoa</taxon>
        <taxon>Arthropoda</taxon>
        <taxon>Hexapoda</taxon>
        <taxon>Insecta</taxon>
        <taxon>Pterygota</taxon>
        <taxon>Neoptera</taxon>
        <taxon>Endopterygota</taxon>
        <taxon>Diptera</taxon>
        <taxon>Nematocera</taxon>
        <taxon>Culicoidea</taxon>
        <taxon>Culicidae</taxon>
        <taxon>Anophelinae</taxon>
        <taxon>Anopheles</taxon>
    </lineage>
</organism>
<dbReference type="AlphaFoldDB" id="A0A182XRK0"/>
<protein>
    <submittedName>
        <fullName evidence="1">Uncharacterized protein</fullName>
    </submittedName>
</protein>